<name>A0A8S5PKE1_9CAUD</name>
<protein>
    <submittedName>
        <fullName evidence="1">Uncharacterized protein</fullName>
    </submittedName>
</protein>
<dbReference type="EMBL" id="BK015447">
    <property type="protein sequence ID" value="DAE07216.1"/>
    <property type="molecule type" value="Genomic_DNA"/>
</dbReference>
<proteinExistence type="predicted"/>
<sequence>MGKCHRCDATCKYFPTEASKILDEYFDAYGIKHRESIFSCWYDGHRITEYEDCVNYKSRKGKV</sequence>
<evidence type="ECO:0000313" key="1">
    <source>
        <dbReference type="EMBL" id="DAE07216.1"/>
    </source>
</evidence>
<accession>A0A8S5PKE1</accession>
<reference evidence="1" key="1">
    <citation type="journal article" date="2021" name="Proc. Natl. Acad. Sci. U.S.A.">
        <title>A Catalog of Tens of Thousands of Viruses from Human Metagenomes Reveals Hidden Associations with Chronic Diseases.</title>
        <authorList>
            <person name="Tisza M.J."/>
            <person name="Buck C.B."/>
        </authorList>
    </citation>
    <scope>NUCLEOTIDE SEQUENCE</scope>
    <source>
        <strain evidence="1">CtOSJ35</strain>
    </source>
</reference>
<organism evidence="1">
    <name type="scientific">Siphoviridae sp. ctOSJ35</name>
    <dbReference type="NCBI Taxonomy" id="2825479"/>
    <lineage>
        <taxon>Viruses</taxon>
        <taxon>Duplodnaviria</taxon>
        <taxon>Heunggongvirae</taxon>
        <taxon>Uroviricota</taxon>
        <taxon>Caudoviricetes</taxon>
    </lineage>
</organism>